<feature type="region of interest" description="Disordered" evidence="1">
    <location>
        <begin position="295"/>
        <end position="327"/>
    </location>
</feature>
<dbReference type="InParanoid" id="A0A0D1XC32"/>
<dbReference type="STRING" id="253628.A0A0D1XC32"/>
<dbReference type="Proteomes" id="UP000053259">
    <property type="component" value="Unassembled WGS sequence"/>
</dbReference>
<dbReference type="AlphaFoldDB" id="A0A0D1XC32"/>
<evidence type="ECO:0000313" key="2">
    <source>
        <dbReference type="EMBL" id="KIV99805.1"/>
    </source>
</evidence>
<name>A0A0D1XC32_9PEZI</name>
<dbReference type="RefSeq" id="XP_016209675.1">
    <property type="nucleotide sequence ID" value="XM_016362533.1"/>
</dbReference>
<sequence length="327" mass="35510">MAETRDAVEFNRIIQADREKKRKQELADKIFSRRSSAPSAGALGAHKGLAGASTLASRITKPGQTARTTKSGGNPLSRVQQTVALKRSASTPQLATGSVIRRNQALDVLVNGGRSSRANEVDAQANIHSVRVSPGAGFNIKGSAVQMNPPREYAVVAQNFAPGTTAEDIRAVFVPDPTAAGLISCQLLVSHPTVIAELVFDNQDAAEEVVKKYNGRTADNRVLYVYHSDAPAVARSAVAPVKGVQRSHELVTSHDDELMDMEENRRTRQAPYTAPKGPRALVDVQDGRYGFAENEYRPRNSARTDGALVSDSMISRQRPRGNRQYRR</sequence>
<evidence type="ECO:0000313" key="3">
    <source>
        <dbReference type="Proteomes" id="UP000053259"/>
    </source>
</evidence>
<gene>
    <name evidence="2" type="ORF">PV09_08609</name>
</gene>
<dbReference type="CDD" id="cd00590">
    <property type="entry name" value="RRM_SF"/>
    <property type="match status" value="1"/>
</dbReference>
<keyword evidence="3" id="KW-1185">Reference proteome</keyword>
<feature type="region of interest" description="Disordered" evidence="1">
    <location>
        <begin position="54"/>
        <end position="77"/>
    </location>
</feature>
<feature type="compositionally biased region" description="Basic residues" evidence="1">
    <location>
        <begin position="317"/>
        <end position="327"/>
    </location>
</feature>
<dbReference type="HOGENOM" id="CLU_058466_1_0_1"/>
<organism evidence="2 3">
    <name type="scientific">Verruconis gallopava</name>
    <dbReference type="NCBI Taxonomy" id="253628"/>
    <lineage>
        <taxon>Eukaryota</taxon>
        <taxon>Fungi</taxon>
        <taxon>Dikarya</taxon>
        <taxon>Ascomycota</taxon>
        <taxon>Pezizomycotina</taxon>
        <taxon>Dothideomycetes</taxon>
        <taxon>Pleosporomycetidae</taxon>
        <taxon>Venturiales</taxon>
        <taxon>Sympoventuriaceae</taxon>
        <taxon>Verruconis</taxon>
    </lineage>
</organism>
<dbReference type="SUPFAM" id="SSF54928">
    <property type="entry name" value="RNA-binding domain, RBD"/>
    <property type="match status" value="1"/>
</dbReference>
<protein>
    <recommendedName>
        <fullName evidence="4">RRM domain-containing protein</fullName>
    </recommendedName>
</protein>
<proteinExistence type="predicted"/>
<evidence type="ECO:0000256" key="1">
    <source>
        <dbReference type="SAM" id="MobiDB-lite"/>
    </source>
</evidence>
<dbReference type="GeneID" id="27316582"/>
<dbReference type="GO" id="GO:0003676">
    <property type="term" value="F:nucleic acid binding"/>
    <property type="evidence" value="ECO:0007669"/>
    <property type="project" value="InterPro"/>
</dbReference>
<dbReference type="OrthoDB" id="5374349at2759"/>
<evidence type="ECO:0008006" key="4">
    <source>
        <dbReference type="Google" id="ProtNLM"/>
    </source>
</evidence>
<dbReference type="EMBL" id="KN847571">
    <property type="protein sequence ID" value="KIV99805.1"/>
    <property type="molecule type" value="Genomic_DNA"/>
</dbReference>
<accession>A0A0D1XC32</accession>
<dbReference type="VEuPathDB" id="FungiDB:PV09_08609"/>
<dbReference type="InterPro" id="IPR035979">
    <property type="entry name" value="RBD_domain_sf"/>
</dbReference>
<reference evidence="2 3" key="1">
    <citation type="submission" date="2015-01" db="EMBL/GenBank/DDBJ databases">
        <title>The Genome Sequence of Ochroconis gallopava CBS43764.</title>
        <authorList>
            <consortium name="The Broad Institute Genomics Platform"/>
            <person name="Cuomo C."/>
            <person name="de Hoog S."/>
            <person name="Gorbushina A."/>
            <person name="Stielow B."/>
            <person name="Teixiera M."/>
            <person name="Abouelleil A."/>
            <person name="Chapman S.B."/>
            <person name="Priest M."/>
            <person name="Young S.K."/>
            <person name="Wortman J."/>
            <person name="Nusbaum C."/>
            <person name="Birren B."/>
        </authorList>
    </citation>
    <scope>NUCLEOTIDE SEQUENCE [LARGE SCALE GENOMIC DNA]</scope>
    <source>
        <strain evidence="2 3">CBS 43764</strain>
    </source>
</reference>